<dbReference type="InterPro" id="IPR011050">
    <property type="entry name" value="Pectin_lyase_fold/virulence"/>
</dbReference>
<proteinExistence type="predicted"/>
<comment type="caution">
    <text evidence="1">The sequence shown here is derived from an EMBL/GenBank/DDBJ whole genome shotgun (WGS) entry which is preliminary data.</text>
</comment>
<dbReference type="Proteomes" id="UP000297609">
    <property type="component" value="Unassembled WGS sequence"/>
</dbReference>
<sequence>MLAKFLRIATFFLILLVEACIPKISKSFMQSVSDFLQLRSLISTGPFQITVRVSGLVGSGLVLSLNSGRETITANADGNYQFSTTFTTGQDFALTIQTQPVLPSQTCSVSGGTGVVGYGNIATIIVNCDPLRYTLGGTISGLDGIGFTLTNSYDGSTLPVAVASGTFAFTQTYEAGTPYNVTVATQPNHPVQDCLISNGSNTFPANNVTTISINCTSTAFPIEITAIGISSGSLTLSNNGSETIVISSDGLHRFPTNLAPSSTYNVQIVSAPANHQCVLSSNSGTIAGTVSIQANCFSLNFDLTTPRNGGILLPNESLRLVFTAEINAGSCLGSAGSLTATTLGLPVQFSVATTNIANDTLVVTPAATDSWQAGHRNLNLICLTNLGAVPLAASTSLFYLIPSDIRYVADSAPDDSGDGMTPANAKRNIQAAIDSFGGCGSNACAVLVTQGSYDPAFAGGRIQLESGISLFGSYDPGFTIRRPDLKTSTILMDMVPAYCAGSTDTNPCVSIAADATVTAPVVVSGFTILSGDSAPYMAGVFLDGTNNVRLIDNSINAGKGTERSYGVLAINSSPYLVLNQISGGICVSGSCNAIGVSLTSTAMINPVLIGNVITGGDTSGTSAFSKAFDYAGTSGMNVTNIRQNEFRGFDLPVTGMLNWNIAFDVTGTASTGVLTGNLFTQGNANRSIGIRFQAANTIQIGTATAGNVINGSSNSATENSGIRLFSGTVVRGNAIRIGTTANTSAMQAYSYGIIVSNGGTATIEYNSITGGNASSSGVTAGLIGIHASAINASSSISRNYIRMGTATGFASTTVTGIHLQSPFDLLVSNNLIQNGTSSVYARGIYVNGAFNPLRIYHNTVNSGISSVLGNESVIYIDSGNSHRIENNILLLNTNAGNNVCIRNLGGAHTSIRSNVFHNCNNKVFQTALYFLDLCPGGVPGTLGCLTPLGLAPNFGENLNLNPNLVSAFGVVASYIPTAATSCQITRATNNILADSFNGVGNRPGGDGAVSIGAIEYDLPCTP</sequence>
<dbReference type="OrthoDB" id="313214at2"/>
<dbReference type="RefSeq" id="WP_135617611.1">
    <property type="nucleotide sequence ID" value="NZ_RQGG01000009.1"/>
</dbReference>
<evidence type="ECO:0000313" key="1">
    <source>
        <dbReference type="EMBL" id="TGL55713.1"/>
    </source>
</evidence>
<keyword evidence="2" id="KW-1185">Reference proteome</keyword>
<accession>A0A4R9JUS4</accession>
<dbReference type="SMART" id="SM00710">
    <property type="entry name" value="PbH1"/>
    <property type="match status" value="7"/>
</dbReference>
<dbReference type="AlphaFoldDB" id="A0A4R9JUS4"/>
<name>A0A4R9JUS4_9LEPT</name>
<reference evidence="1" key="1">
    <citation type="journal article" date="2019" name="PLoS Negl. Trop. Dis.">
        <title>Revisiting the worldwide diversity of Leptospira species in the environment.</title>
        <authorList>
            <person name="Vincent A.T."/>
            <person name="Schiettekatte O."/>
            <person name="Bourhy P."/>
            <person name="Veyrier F.J."/>
            <person name="Picardeau M."/>
        </authorList>
    </citation>
    <scope>NUCLEOTIDE SEQUENCE [LARGE SCALE GENOMIC DNA]</scope>
    <source>
        <strain evidence="1">201702454</strain>
    </source>
</reference>
<evidence type="ECO:0000313" key="2">
    <source>
        <dbReference type="Proteomes" id="UP000297609"/>
    </source>
</evidence>
<evidence type="ECO:0008006" key="3">
    <source>
        <dbReference type="Google" id="ProtNLM"/>
    </source>
</evidence>
<dbReference type="EMBL" id="RQGG01000009">
    <property type="protein sequence ID" value="TGL55713.1"/>
    <property type="molecule type" value="Genomic_DNA"/>
</dbReference>
<gene>
    <name evidence="1" type="ORF">EHQ59_02700</name>
</gene>
<dbReference type="SUPFAM" id="SSF51126">
    <property type="entry name" value="Pectin lyase-like"/>
    <property type="match status" value="1"/>
</dbReference>
<organism evidence="1 2">
    <name type="scientific">Leptospira kemamanensis</name>
    <dbReference type="NCBI Taxonomy" id="2484942"/>
    <lineage>
        <taxon>Bacteria</taxon>
        <taxon>Pseudomonadati</taxon>
        <taxon>Spirochaetota</taxon>
        <taxon>Spirochaetia</taxon>
        <taxon>Leptospirales</taxon>
        <taxon>Leptospiraceae</taxon>
        <taxon>Leptospira</taxon>
    </lineage>
</organism>
<protein>
    <recommendedName>
        <fullName evidence="3">DUF1565 domain-containing protein</fullName>
    </recommendedName>
</protein>
<dbReference type="InterPro" id="IPR006626">
    <property type="entry name" value="PbH1"/>
</dbReference>